<dbReference type="InterPro" id="IPR051781">
    <property type="entry name" value="Metallo-dep_Hydrolase"/>
</dbReference>
<dbReference type="AlphaFoldDB" id="A0A395P0G1"/>
<dbReference type="STRING" id="490622.A0A395P0G1"/>
<evidence type="ECO:0000256" key="1">
    <source>
        <dbReference type="SAM" id="MobiDB-lite"/>
    </source>
</evidence>
<dbReference type="PANTHER" id="PTHR43135">
    <property type="entry name" value="ALPHA-D-RIBOSE 1-METHYLPHOSPHONATE 5-TRIPHOSPHATE DIPHOSPHATASE"/>
    <property type="match status" value="1"/>
</dbReference>
<evidence type="ECO:0000313" key="3">
    <source>
        <dbReference type="EMBL" id="RFU81799.1"/>
    </source>
</evidence>
<dbReference type="InterPro" id="IPR011059">
    <property type="entry name" value="Metal-dep_hydrolase_composite"/>
</dbReference>
<comment type="caution">
    <text evidence="3">The sequence shown here is derived from an EMBL/GenBank/DDBJ whole genome shotgun (WGS) entry which is preliminary data.</text>
</comment>
<reference evidence="3 4" key="1">
    <citation type="journal article" date="2018" name="PLoS Pathog.">
        <title>Evolution of structural diversity of trichothecenes, a family of toxins produced by plant pathogenic and entomopathogenic fungi.</title>
        <authorList>
            <person name="Proctor R.H."/>
            <person name="McCormick S.P."/>
            <person name="Kim H.S."/>
            <person name="Cardoza R.E."/>
            <person name="Stanley A.M."/>
            <person name="Lindo L."/>
            <person name="Kelly A."/>
            <person name="Brown D.W."/>
            <person name="Lee T."/>
            <person name="Vaughan M.M."/>
            <person name="Alexander N.J."/>
            <person name="Busman M."/>
            <person name="Gutierrez S."/>
        </authorList>
    </citation>
    <scope>NUCLEOTIDE SEQUENCE [LARGE SCALE GENOMIC DNA]</scope>
    <source>
        <strain evidence="3 4">IBT 40837</strain>
    </source>
</reference>
<dbReference type="Proteomes" id="UP000266272">
    <property type="component" value="Unassembled WGS sequence"/>
</dbReference>
<sequence>MTQRRIPVMSEKKNAESAPKSGVSDMGSEQDLIKPWKLPPQRTYIFKNANIVDTVNGQIIPNRVVKLSEGLIQTIDDGQSAQLVSNGTVVVDLAGKYLCPGLIDCHAHLSSVAGEEGLTASLVHPDLAVSHFRQPYLTAQVLYRGFTSLRDTGGATLALKEALADDVFPGPRLFIANKAISQTGGHGDARSAHEGCCGTTSSLSAIVDGVPAAIHATREQIRQGADFIKIMTSGGVASPTDKLDQIQFTAAEIRAITEVADTYNTYVTAHAYTPRSIRHAVDNGVRGIEHGNLIDKETAEYMAKHNVWFTPTLVTYHAMGSDKYAGFLPPVNRQKNREVLEQGLQSLRLADEAGVTICHGSDLLGPLWVEQSKEFGIRAQALSAKKILQGATINAARMLKQENFLGQIKDGFAADVLVLNGNPLEDITILDEPEKSILAVLKNGRVYKSRWTKLPEDVSRAQTLIE</sequence>
<organism evidence="3 4">
    <name type="scientific">Trichoderma arundinaceum</name>
    <dbReference type="NCBI Taxonomy" id="490622"/>
    <lineage>
        <taxon>Eukaryota</taxon>
        <taxon>Fungi</taxon>
        <taxon>Dikarya</taxon>
        <taxon>Ascomycota</taxon>
        <taxon>Pezizomycotina</taxon>
        <taxon>Sordariomycetes</taxon>
        <taxon>Hypocreomycetidae</taxon>
        <taxon>Hypocreales</taxon>
        <taxon>Hypocreaceae</taxon>
        <taxon>Trichoderma</taxon>
    </lineage>
</organism>
<dbReference type="SUPFAM" id="SSF51556">
    <property type="entry name" value="Metallo-dependent hydrolases"/>
    <property type="match status" value="1"/>
</dbReference>
<dbReference type="EMBL" id="PXOA01000026">
    <property type="protein sequence ID" value="RFU81799.1"/>
    <property type="molecule type" value="Genomic_DNA"/>
</dbReference>
<gene>
    <name evidence="3" type="ORF">TARUN_389</name>
</gene>
<dbReference type="PANTHER" id="PTHR43135:SF3">
    <property type="entry name" value="ALPHA-D-RIBOSE 1-METHYLPHOSPHONATE 5-TRIPHOSPHATE DIPHOSPHATASE"/>
    <property type="match status" value="1"/>
</dbReference>
<dbReference type="GO" id="GO:0016810">
    <property type="term" value="F:hydrolase activity, acting on carbon-nitrogen (but not peptide) bonds"/>
    <property type="evidence" value="ECO:0007669"/>
    <property type="project" value="InterPro"/>
</dbReference>
<proteinExistence type="predicted"/>
<dbReference type="Gene3D" id="3.20.20.140">
    <property type="entry name" value="Metal-dependent hydrolases"/>
    <property type="match status" value="1"/>
</dbReference>
<feature type="domain" description="Amidohydrolase-related" evidence="2">
    <location>
        <begin position="97"/>
        <end position="446"/>
    </location>
</feature>
<dbReference type="InterPro" id="IPR006680">
    <property type="entry name" value="Amidohydro-rel"/>
</dbReference>
<dbReference type="OrthoDB" id="5595695at2759"/>
<evidence type="ECO:0000313" key="4">
    <source>
        <dbReference type="Proteomes" id="UP000266272"/>
    </source>
</evidence>
<name>A0A395P0G1_TRIAR</name>
<dbReference type="CDD" id="cd01299">
    <property type="entry name" value="Met_dep_hydrolase_A"/>
    <property type="match status" value="1"/>
</dbReference>
<dbReference type="SUPFAM" id="SSF51338">
    <property type="entry name" value="Composite domain of metallo-dependent hydrolases"/>
    <property type="match status" value="1"/>
</dbReference>
<dbReference type="InterPro" id="IPR057744">
    <property type="entry name" value="OTAase-like"/>
</dbReference>
<accession>A0A395P0G1</accession>
<dbReference type="Pfam" id="PF01979">
    <property type="entry name" value="Amidohydro_1"/>
    <property type="match status" value="1"/>
</dbReference>
<keyword evidence="4" id="KW-1185">Reference proteome</keyword>
<dbReference type="InterPro" id="IPR032466">
    <property type="entry name" value="Metal_Hydrolase"/>
</dbReference>
<evidence type="ECO:0000259" key="2">
    <source>
        <dbReference type="Pfam" id="PF01979"/>
    </source>
</evidence>
<protein>
    <submittedName>
        <fullName evidence="3">Amidohydrolase</fullName>
    </submittedName>
</protein>
<feature type="region of interest" description="Disordered" evidence="1">
    <location>
        <begin position="1"/>
        <end position="29"/>
    </location>
</feature>
<keyword evidence="3" id="KW-0378">Hydrolase</keyword>
<dbReference type="Gene3D" id="2.30.40.10">
    <property type="entry name" value="Urease, subunit C, domain 1"/>
    <property type="match status" value="1"/>
</dbReference>